<accession>A0ACB8QC17</accession>
<evidence type="ECO:0000313" key="2">
    <source>
        <dbReference type="Proteomes" id="UP000814128"/>
    </source>
</evidence>
<keyword evidence="2" id="KW-1185">Reference proteome</keyword>
<proteinExistence type="predicted"/>
<sequence>MAPATRSRKDMRHRRSSVYVLITKPPPDATAHRNRRSRALSRKSDPPYAGDDSDGQDALRDARAFIPAARRVKRASRQISRTREVGESESTAVSQEPATARTKQTTKKKKGKVTAKYTSAAADLTVADVPPPDANDDVLQTPVTDPFPFAGLSDAQMLSQSLSLLSPPPPPKHRHIGKAPVSLDAALGASGTETPEEGPKLAEASVSLIASIVEKRLAEDHERLATSSSAIPAVARVGPPGAKGKWKIETTASTVDAPELALSRDYPFAADPSTSHKSPPRRPKAHRIGKKATLPESSSDGAPSIDAPVGEPTGPPVVPTVFGDIPLDREYATPAKYGNDRRKEPPPPPQPPSGSGRPLELPPAFRRLETPSISPRPTRPPHLPHRRQHFPPLPTSPLPPSSPPTEHSLAPSSDRIVEDVSFRNTDRDSFWPTDEQMYATGEDEDAGVVENVEEEEAAEHEEPDALTPRVRSTTALRTPIVNVLGIGVPLTVSRSFETPQRPRYGHTAPATSAKDAATAALFAPGMSDDSAASDVLDYEARAIRGAAGGAVHGAAKDAIERDEDEDDPLAGLENRIAGSDNHRIAADYAFAQEYVFDSDAFGSSDKENGENAQPAPDDAPRGVRTPRRDRGILQPHGGVQESSPRRNADDPFGILAAEARVKARRTQAQGGPQPAQMRTQRHPQIQQQSRMQQRRTVQQAPVSSPVAVSGRSRRPFGERSFADLNPPSSPPPAAFDFPPSSSPVAHPTPTRAATFNLPPSSPPAVRPDPPSSSPRYSRSSIEDLYATPPSQRGFGLVMSTPLRPRPKDDEDDEDGNDENAPVSDDAPRTPLAVRIPTAARPLLGELRTPLIQRTPMTPRNGNARSSVTMRRHKLRGADASASFNGADEGSIDEDGMGPREPSPSPAKRRGLNPDPNVEYEEEKTEGEKEKGKNAVREKDREREREPPTRGKENAVRTRGTGTRKRKTPQDGDEEDEDPMAVTKRLEGMLPRRGTKYGRPAAKRARTKLAELSDSEDEDEERISLAKKSSISTKAAPVKKPGRKATYGRRGKRAARRAGREDSTPEEKRKQDRKDRAKYFKKLEDYKLRKEKVYVV</sequence>
<name>A0ACB8QC17_9AGAM</name>
<reference evidence="1" key="2">
    <citation type="journal article" date="2022" name="New Phytol.">
        <title>Evolutionary transition to the ectomycorrhizal habit in the genomes of a hyperdiverse lineage of mushroom-forming fungi.</title>
        <authorList>
            <person name="Looney B."/>
            <person name="Miyauchi S."/>
            <person name="Morin E."/>
            <person name="Drula E."/>
            <person name="Courty P.E."/>
            <person name="Kohler A."/>
            <person name="Kuo A."/>
            <person name="LaButti K."/>
            <person name="Pangilinan J."/>
            <person name="Lipzen A."/>
            <person name="Riley R."/>
            <person name="Andreopoulos W."/>
            <person name="He G."/>
            <person name="Johnson J."/>
            <person name="Nolan M."/>
            <person name="Tritt A."/>
            <person name="Barry K.W."/>
            <person name="Grigoriev I.V."/>
            <person name="Nagy L.G."/>
            <person name="Hibbett D."/>
            <person name="Henrissat B."/>
            <person name="Matheny P.B."/>
            <person name="Labbe J."/>
            <person name="Martin F.M."/>
        </authorList>
    </citation>
    <scope>NUCLEOTIDE SEQUENCE</scope>
    <source>
        <strain evidence="1">EC-137</strain>
    </source>
</reference>
<dbReference type="Proteomes" id="UP000814128">
    <property type="component" value="Unassembled WGS sequence"/>
</dbReference>
<protein>
    <submittedName>
        <fullName evidence="1">Uncharacterized protein</fullName>
    </submittedName>
</protein>
<reference evidence="1" key="1">
    <citation type="submission" date="2021-02" db="EMBL/GenBank/DDBJ databases">
        <authorList>
            <consortium name="DOE Joint Genome Institute"/>
            <person name="Ahrendt S."/>
            <person name="Looney B.P."/>
            <person name="Miyauchi S."/>
            <person name="Morin E."/>
            <person name="Drula E."/>
            <person name="Courty P.E."/>
            <person name="Chicoki N."/>
            <person name="Fauchery L."/>
            <person name="Kohler A."/>
            <person name="Kuo A."/>
            <person name="Labutti K."/>
            <person name="Pangilinan J."/>
            <person name="Lipzen A."/>
            <person name="Riley R."/>
            <person name="Andreopoulos W."/>
            <person name="He G."/>
            <person name="Johnson J."/>
            <person name="Barry K.W."/>
            <person name="Grigoriev I.V."/>
            <person name="Nagy L."/>
            <person name="Hibbett D."/>
            <person name="Henrissat B."/>
            <person name="Matheny P.B."/>
            <person name="Labbe J."/>
            <person name="Martin F."/>
        </authorList>
    </citation>
    <scope>NUCLEOTIDE SEQUENCE</scope>
    <source>
        <strain evidence="1">EC-137</strain>
    </source>
</reference>
<evidence type="ECO:0000313" key="1">
    <source>
        <dbReference type="EMBL" id="KAI0028821.1"/>
    </source>
</evidence>
<comment type="caution">
    <text evidence="1">The sequence shown here is derived from an EMBL/GenBank/DDBJ whole genome shotgun (WGS) entry which is preliminary data.</text>
</comment>
<dbReference type="EMBL" id="MU273720">
    <property type="protein sequence ID" value="KAI0028821.1"/>
    <property type="molecule type" value="Genomic_DNA"/>
</dbReference>
<organism evidence="1 2">
    <name type="scientific">Vararia minispora EC-137</name>
    <dbReference type="NCBI Taxonomy" id="1314806"/>
    <lineage>
        <taxon>Eukaryota</taxon>
        <taxon>Fungi</taxon>
        <taxon>Dikarya</taxon>
        <taxon>Basidiomycota</taxon>
        <taxon>Agaricomycotina</taxon>
        <taxon>Agaricomycetes</taxon>
        <taxon>Russulales</taxon>
        <taxon>Lachnocladiaceae</taxon>
        <taxon>Vararia</taxon>
    </lineage>
</organism>
<gene>
    <name evidence="1" type="ORF">K488DRAFT_89355</name>
</gene>